<reference evidence="1" key="1">
    <citation type="journal article" date="2014" name="Front. Microbiol.">
        <title>High frequency of phylogenetically diverse reductive dehalogenase-homologous genes in deep subseafloor sedimentary metagenomes.</title>
        <authorList>
            <person name="Kawai M."/>
            <person name="Futagami T."/>
            <person name="Toyoda A."/>
            <person name="Takaki Y."/>
            <person name="Nishi S."/>
            <person name="Hori S."/>
            <person name="Arai W."/>
            <person name="Tsubouchi T."/>
            <person name="Morono Y."/>
            <person name="Uchiyama I."/>
            <person name="Ito T."/>
            <person name="Fujiyama A."/>
            <person name="Inagaki F."/>
            <person name="Takami H."/>
        </authorList>
    </citation>
    <scope>NUCLEOTIDE SEQUENCE</scope>
    <source>
        <strain evidence="1">Expedition CK06-06</strain>
    </source>
</reference>
<sequence length="72" mass="8533">MLQIRGGNVVILDYKPGAERDKKAAQQLYHYAVALSFRTQVPFEHIRCAWFDENRYFEYNPKLASAKLIKWK</sequence>
<accession>X1KJN4</accession>
<proteinExistence type="predicted"/>
<comment type="caution">
    <text evidence="1">The sequence shown here is derived from an EMBL/GenBank/DDBJ whole genome shotgun (WGS) entry which is preliminary data.</text>
</comment>
<dbReference type="AlphaFoldDB" id="X1KJN4"/>
<name>X1KJN4_9ZZZZ</name>
<evidence type="ECO:0000313" key="1">
    <source>
        <dbReference type="EMBL" id="GAI06898.1"/>
    </source>
</evidence>
<protein>
    <recommendedName>
        <fullName evidence="2">PD-(D/E)XK endonuclease-like domain-containing protein</fullName>
    </recommendedName>
</protein>
<dbReference type="EMBL" id="BARV01007360">
    <property type="protein sequence ID" value="GAI06898.1"/>
    <property type="molecule type" value="Genomic_DNA"/>
</dbReference>
<organism evidence="1">
    <name type="scientific">marine sediment metagenome</name>
    <dbReference type="NCBI Taxonomy" id="412755"/>
    <lineage>
        <taxon>unclassified sequences</taxon>
        <taxon>metagenomes</taxon>
        <taxon>ecological metagenomes</taxon>
    </lineage>
</organism>
<gene>
    <name evidence="1" type="ORF">S06H3_15000</name>
</gene>
<evidence type="ECO:0008006" key="2">
    <source>
        <dbReference type="Google" id="ProtNLM"/>
    </source>
</evidence>